<evidence type="ECO:0000313" key="1">
    <source>
        <dbReference type="EMBL" id="WEK17946.1"/>
    </source>
</evidence>
<organism evidence="1 2">
    <name type="scientific">Candidatus Pedobacter colombiensis</name>
    <dbReference type="NCBI Taxonomy" id="3121371"/>
    <lineage>
        <taxon>Bacteria</taxon>
        <taxon>Pseudomonadati</taxon>
        <taxon>Bacteroidota</taxon>
        <taxon>Sphingobacteriia</taxon>
        <taxon>Sphingobacteriales</taxon>
        <taxon>Sphingobacteriaceae</taxon>
        <taxon>Pedobacter</taxon>
    </lineage>
</organism>
<dbReference type="InterPro" id="IPR022289">
    <property type="entry name" value="PRTRC_protein-C"/>
</dbReference>
<reference evidence="1" key="1">
    <citation type="submission" date="2023-03" db="EMBL/GenBank/DDBJ databases">
        <title>Andean soil-derived lignocellulolytic bacterial consortium as a source of novel taxa and putative plastic-active enzymes.</title>
        <authorList>
            <person name="Diaz-Garcia L."/>
            <person name="Chuvochina M."/>
            <person name="Feuerriegel G."/>
            <person name="Bunk B."/>
            <person name="Sproer C."/>
            <person name="Streit W.R."/>
            <person name="Rodriguez L.M."/>
            <person name="Overmann J."/>
            <person name="Jimenez D.J."/>
        </authorList>
    </citation>
    <scope>NUCLEOTIDE SEQUENCE</scope>
    <source>
        <strain evidence="1">MAG 3858</strain>
    </source>
</reference>
<sequence>MLIAKELPRIFLYKTKEQETRLSDPEPKFSPMAVMNFYANTFTELVTANIEGPVIKDDEVQYRFVSTLGTKG</sequence>
<dbReference type="AlphaFoldDB" id="A0AAJ5W4E4"/>
<protein>
    <submittedName>
        <fullName evidence="1">PRTRC system protein C</fullName>
    </submittedName>
</protein>
<name>A0AAJ5W4E4_9SPHI</name>
<dbReference type="InterPro" id="IPR032866">
    <property type="entry name" value="Prok_Ub"/>
</dbReference>
<dbReference type="Proteomes" id="UP001214530">
    <property type="component" value="Chromosome"/>
</dbReference>
<accession>A0AAJ5W4E4</accession>
<dbReference type="NCBIfam" id="TIGR03738">
    <property type="entry name" value="PRTRC_C"/>
    <property type="match status" value="1"/>
</dbReference>
<dbReference type="Pfam" id="PF14454">
    <property type="entry name" value="Prok_Ub"/>
    <property type="match status" value="1"/>
</dbReference>
<proteinExistence type="predicted"/>
<evidence type="ECO:0000313" key="2">
    <source>
        <dbReference type="Proteomes" id="UP001214530"/>
    </source>
</evidence>
<dbReference type="EMBL" id="CP119313">
    <property type="protein sequence ID" value="WEK17946.1"/>
    <property type="molecule type" value="Genomic_DNA"/>
</dbReference>
<gene>
    <name evidence="1" type="ORF">P0Y49_14180</name>
</gene>